<feature type="region of interest" description="Disordered" evidence="1">
    <location>
        <begin position="1399"/>
        <end position="1460"/>
    </location>
</feature>
<evidence type="ECO:0000313" key="3">
    <source>
        <dbReference type="EMBL" id="EIE22421.1"/>
    </source>
</evidence>
<feature type="compositionally biased region" description="Low complexity" evidence="1">
    <location>
        <begin position="934"/>
        <end position="948"/>
    </location>
</feature>
<dbReference type="InterPro" id="IPR044832">
    <property type="entry name" value="NRP-like"/>
</dbReference>
<evidence type="ECO:0000259" key="2">
    <source>
        <dbReference type="PROSITE" id="PS51222"/>
    </source>
</evidence>
<feature type="region of interest" description="Disordered" evidence="1">
    <location>
        <begin position="1114"/>
        <end position="1304"/>
    </location>
</feature>
<evidence type="ECO:0000256" key="1">
    <source>
        <dbReference type="SAM" id="MobiDB-lite"/>
    </source>
</evidence>
<dbReference type="EMBL" id="AGSI01000010">
    <property type="protein sequence ID" value="EIE22421.1"/>
    <property type="molecule type" value="Genomic_DNA"/>
</dbReference>
<feature type="compositionally biased region" description="Low complexity" evidence="1">
    <location>
        <begin position="1414"/>
        <end position="1430"/>
    </location>
</feature>
<accession>I0YVK2</accession>
<dbReference type="eggNOG" id="ENOG502QVZQ">
    <property type="taxonomic scope" value="Eukaryota"/>
</dbReference>
<dbReference type="InterPro" id="IPR013989">
    <property type="entry name" value="Dev_and_cell_death_domain"/>
</dbReference>
<dbReference type="Pfam" id="PF10539">
    <property type="entry name" value="Dev_Cell_Death"/>
    <property type="match status" value="2"/>
</dbReference>
<keyword evidence="4" id="KW-1185">Reference proteome</keyword>
<proteinExistence type="predicted"/>
<gene>
    <name evidence="3" type="ORF">COCSUDRAFT_42730</name>
</gene>
<feature type="compositionally biased region" description="Polar residues" evidence="1">
    <location>
        <begin position="1254"/>
        <end position="1265"/>
    </location>
</feature>
<dbReference type="SMART" id="SM00767">
    <property type="entry name" value="DCD"/>
    <property type="match status" value="1"/>
</dbReference>
<dbReference type="GeneID" id="17040407"/>
<reference evidence="3 4" key="1">
    <citation type="journal article" date="2012" name="Genome Biol.">
        <title>The genome of the polar eukaryotic microalga coccomyxa subellipsoidea reveals traits of cold adaptation.</title>
        <authorList>
            <person name="Blanc G."/>
            <person name="Agarkova I."/>
            <person name="Grimwood J."/>
            <person name="Kuo A."/>
            <person name="Brueggeman A."/>
            <person name="Dunigan D."/>
            <person name="Gurnon J."/>
            <person name="Ladunga I."/>
            <person name="Lindquist E."/>
            <person name="Lucas S."/>
            <person name="Pangilinan J."/>
            <person name="Proschold T."/>
            <person name="Salamov A."/>
            <person name="Schmutz J."/>
            <person name="Weeks D."/>
            <person name="Yamada T."/>
            <person name="Claverie J.M."/>
            <person name="Grigoriev I."/>
            <person name="Van Etten J."/>
            <person name="Lomsadze A."/>
            <person name="Borodovsky M."/>
        </authorList>
    </citation>
    <scope>NUCLEOTIDE SEQUENCE [LARGE SCALE GENOMIC DNA]</scope>
    <source>
        <strain evidence="3 4">C-169</strain>
    </source>
</reference>
<protein>
    <recommendedName>
        <fullName evidence="2">DCD domain-containing protein</fullName>
    </recommendedName>
</protein>
<feature type="compositionally biased region" description="Polar residues" evidence="1">
    <location>
        <begin position="866"/>
        <end position="886"/>
    </location>
</feature>
<dbReference type="RefSeq" id="XP_005646965.1">
    <property type="nucleotide sequence ID" value="XM_005646908.1"/>
</dbReference>
<feature type="region of interest" description="Disordered" evidence="1">
    <location>
        <begin position="1321"/>
        <end position="1374"/>
    </location>
</feature>
<dbReference type="PRINTS" id="PR01217">
    <property type="entry name" value="PRICHEXTENSN"/>
</dbReference>
<dbReference type="PROSITE" id="PS51222">
    <property type="entry name" value="DCD"/>
    <property type="match status" value="3"/>
</dbReference>
<dbReference type="SUPFAM" id="SSF88723">
    <property type="entry name" value="PIN domain-like"/>
    <property type="match status" value="1"/>
</dbReference>
<feature type="domain" description="DCD" evidence="2">
    <location>
        <begin position="383"/>
        <end position="515"/>
    </location>
</feature>
<feature type="domain" description="DCD" evidence="2">
    <location>
        <begin position="514"/>
        <end position="648"/>
    </location>
</feature>
<feature type="domain" description="DCD" evidence="2">
    <location>
        <begin position="1"/>
        <end position="117"/>
    </location>
</feature>
<dbReference type="Pfam" id="PF13638">
    <property type="entry name" value="PIN_4"/>
    <property type="match status" value="1"/>
</dbReference>
<dbReference type="SMART" id="SM00670">
    <property type="entry name" value="PINc"/>
    <property type="match status" value="1"/>
</dbReference>
<dbReference type="PANTHER" id="PTHR46034:SF7">
    <property type="entry name" value="INFLUENZA VIRUS NS1A-BINDING PROTEIN"/>
    <property type="match status" value="1"/>
</dbReference>
<dbReference type="InterPro" id="IPR002716">
    <property type="entry name" value="PIN_dom"/>
</dbReference>
<dbReference type="Proteomes" id="UP000007264">
    <property type="component" value="Unassembled WGS sequence"/>
</dbReference>
<dbReference type="OrthoDB" id="2017974at2759"/>
<organism evidence="3 4">
    <name type="scientific">Coccomyxa subellipsoidea (strain C-169)</name>
    <name type="common">Green microalga</name>
    <dbReference type="NCBI Taxonomy" id="574566"/>
    <lineage>
        <taxon>Eukaryota</taxon>
        <taxon>Viridiplantae</taxon>
        <taxon>Chlorophyta</taxon>
        <taxon>core chlorophytes</taxon>
        <taxon>Trebouxiophyceae</taxon>
        <taxon>Trebouxiophyceae incertae sedis</taxon>
        <taxon>Coccomyxaceae</taxon>
        <taxon>Coccomyxa</taxon>
        <taxon>Coccomyxa subellipsoidea</taxon>
    </lineage>
</organism>
<feature type="compositionally biased region" description="Low complexity" evidence="1">
    <location>
        <begin position="964"/>
        <end position="987"/>
    </location>
</feature>
<feature type="region of interest" description="Disordered" evidence="1">
    <location>
        <begin position="846"/>
        <end position="1056"/>
    </location>
</feature>
<feature type="region of interest" description="Disordered" evidence="1">
    <location>
        <begin position="224"/>
        <end position="257"/>
    </location>
</feature>
<feature type="compositionally biased region" description="Low complexity" evidence="1">
    <location>
        <begin position="1275"/>
        <end position="1284"/>
    </location>
</feature>
<comment type="caution">
    <text evidence="3">The sequence shown here is derived from an EMBL/GenBank/DDBJ whole genome shotgun (WGS) entry which is preliminary data.</text>
</comment>
<name>I0YVK2_COCSC</name>
<feature type="compositionally biased region" description="Basic residues" evidence="1">
    <location>
        <begin position="310"/>
        <end position="321"/>
    </location>
</feature>
<feature type="compositionally biased region" description="Polar residues" evidence="1">
    <location>
        <begin position="1036"/>
        <end position="1053"/>
    </location>
</feature>
<dbReference type="PANTHER" id="PTHR46034">
    <property type="match status" value="1"/>
</dbReference>
<feature type="region of interest" description="Disordered" evidence="1">
    <location>
        <begin position="122"/>
        <end position="142"/>
    </location>
</feature>
<feature type="compositionally biased region" description="Basic residues" evidence="1">
    <location>
        <begin position="1345"/>
        <end position="1363"/>
    </location>
</feature>
<feature type="region of interest" description="Disordered" evidence="1">
    <location>
        <begin position="306"/>
        <end position="362"/>
    </location>
</feature>
<feature type="compositionally biased region" description="Low complexity" evidence="1">
    <location>
        <begin position="1114"/>
        <end position="1171"/>
    </location>
</feature>
<dbReference type="Gene3D" id="3.40.50.1010">
    <property type="entry name" value="5'-nuclease"/>
    <property type="match status" value="1"/>
</dbReference>
<evidence type="ECO:0000313" key="4">
    <source>
        <dbReference type="Proteomes" id="UP000007264"/>
    </source>
</evidence>
<sequence>MCNDQTAYECLTLNLFGNPSLRHFQHVTEETCLFLYNYSTKQVYGTWRSRGEPSWNPGSAIYGGQFPAHLPVERVCDYPPVPLAGKAAKILNCSQTLVFEPFLTKQQVTDLCALLREGEHRQQNGGPTVDVSPSAEDSTAAGSPVVGLLADAEATVTALQRGTAEKVLQVQENLEKARALADKPRTPGNTSLRESTACLAQAMEAVRGLQASLAPCAAAPAAASWPQSSARPPPSPLEEGQIYETPRPASRPDGASAAQDISGLAITPVAVNNGHASERGSQQQLEQSMSLAGVFEDALLDVLQTPSASRSKKMRKRKNRRGGTPSNGSLDLQSAPAGIPATGSLDAQPGSAGMPVGGSADVQNGSTWIPGLDLDMGQQETAAMGGALICACSGEKLDEYFAQHRFHVPPCLASPHARVPQGLPVFLFNNDARLLLGPFYAKETPLTNAWVDVEEREPPLVVQERELLEVLPPDDTQRKDQGYNITGPHAAELLSRFAKAAVPMRAQPYRFLATELGGVVFTCSKATIRECLERNLFGMMQDAFVPIVQHIRPGLPVFLFNHSHRVMLGPFSATSHGGMLIEPLAWGHRGHTTPFPAQVRVVPHEPVAAILETQYKPLLERTMYYGPSAFHFDLTRQEVTVLLQLLSQRRPFGATLPFLAPLCYHPLNPPPWAPSHFHALPAAQQPPQSQSTLDGWLVPRQQGAVSAVQPPPQAPADAVGEPFRFGGQAQPFGLAPTVRLPPPQPQRAADNPQGTQGKGFAAGVFALNSFAHSSLGGLIGGGAGQLANGGLFAPRQQLHSEQPAPAQQVHGYGTAWAPSAAQQISRLANGTPPPKRHRLANMVGPDELAADGPVENGARPEERSVPAQNGSAQSGWSGWAPTQPQGLVSGPGAHAAGGDAGRPLQPQPTSPFAVFAQANRPSAQPAPVPFPGFAQPSATAPWADAAAQPPSPGALLFPPIAGTPLPAAQQRPAAPQLSIFQTPSQQSPLPPPPPSWSPTVERGRAGVTQTGQNGGQSGPLPQQEQSPHHSAPPGPQQQYNEPPTLQQQKQQPASKPLDSINALPQVLGGLSGLLPGQEPQLAAVIRAALGATAQLQVALQAILAVLEPQQASPATAAPAATPHAPTPAPAVSSPVMAPGAQAPSPVPAAPVASSPSPQHATPSPAPAAFSFDQQPQQMAQPPSGAWTGFQTPPMHPQQAPWLGAVPSRAGPSHPQVMGSPEWPPAAMTQNGAVPFAAAQAHRSRAPSAAGLAQTYGSPYTPTHSDPSPLERPAHGHLPAAPALGSPLMRSSHQQRQQQQQASEEDQAFMFRGGEYAGEMPSYVSGMGAADEEKQPATGRKGVSMRIRRPKTVSKKKAAQRRKSVGAQTPSSTRKALKNELRGLAAEQAEAEHLAVVATPRATPKSMKKARGSAKKAGSARKASAGGSLSRQLRSAARAELQEEHRPAGAKRKREADEEEHGTMVAFDTNVFMGSAKDRNIIMECLRRWRTYDPQIHILLPRTVVNELKTIAMAPRDQRAKHDAKLGIMVLDLLVNSSICRVQMPTELPAGRVIERLKDDGILDCLLHFAAKGHNVLLCTNDKQFITRAQAQGLYAIKPAVLRANHNYPCYHATTPKAAHKRRRQEVSA</sequence>
<dbReference type="InterPro" id="IPR029060">
    <property type="entry name" value="PIN-like_dom_sf"/>
</dbReference>
<dbReference type="KEGG" id="csl:COCSUDRAFT_42730"/>
<dbReference type="GO" id="GO:0034976">
    <property type="term" value="P:response to endoplasmic reticulum stress"/>
    <property type="evidence" value="ECO:0007669"/>
    <property type="project" value="InterPro"/>
</dbReference>
<feature type="region of interest" description="Disordered" evidence="1">
    <location>
        <begin position="730"/>
        <end position="757"/>
    </location>
</feature>